<feature type="domain" description="ImpA N-terminal" evidence="2">
    <location>
        <begin position="11"/>
        <end position="112"/>
    </location>
</feature>
<dbReference type="Proteomes" id="UP000247838">
    <property type="component" value="Unassembled WGS sequence"/>
</dbReference>
<dbReference type="EMBL" id="QGLM01000018">
    <property type="protein sequence ID" value="PXY94648.1"/>
    <property type="molecule type" value="Genomic_DNA"/>
</dbReference>
<dbReference type="Pfam" id="PF06812">
    <property type="entry name" value="ImpA_N"/>
    <property type="match status" value="1"/>
</dbReference>
<feature type="transmembrane region" description="Helical" evidence="1">
    <location>
        <begin position="235"/>
        <end position="258"/>
    </location>
</feature>
<gene>
    <name evidence="4" type="ORF">DKK76_09305</name>
</gene>
<reference evidence="4 5" key="1">
    <citation type="submission" date="2018-05" db="EMBL/GenBank/DDBJ databases">
        <title>Reference genomes for bee gut microbiota database.</title>
        <authorList>
            <person name="Ellegaard K.M."/>
        </authorList>
    </citation>
    <scope>NUCLEOTIDE SEQUENCE [LARGE SCALE GENOMIC DNA]</scope>
    <source>
        <strain evidence="4 5">ESL0167</strain>
    </source>
</reference>
<keyword evidence="1" id="KW-0472">Membrane</keyword>
<proteinExistence type="predicted"/>
<accession>A0A318N798</accession>
<organism evidence="4 5">
    <name type="scientific">Frischella perrara</name>
    <dbReference type="NCBI Taxonomy" id="1267021"/>
    <lineage>
        <taxon>Bacteria</taxon>
        <taxon>Pseudomonadati</taxon>
        <taxon>Pseudomonadota</taxon>
        <taxon>Gammaproteobacteria</taxon>
        <taxon>Orbales</taxon>
        <taxon>Orbaceae</taxon>
        <taxon>Frischella</taxon>
    </lineage>
</organism>
<evidence type="ECO:0000259" key="3">
    <source>
        <dbReference type="Pfam" id="PF12486"/>
    </source>
</evidence>
<evidence type="ECO:0000313" key="5">
    <source>
        <dbReference type="Proteomes" id="UP000247838"/>
    </source>
</evidence>
<dbReference type="Pfam" id="PF12486">
    <property type="entry name" value="VasL"/>
    <property type="match status" value="1"/>
</dbReference>
<comment type="caution">
    <text evidence="4">The sequence shown here is derived from an EMBL/GenBank/DDBJ whole genome shotgun (WGS) entry which is preliminary data.</text>
</comment>
<dbReference type="PANTHER" id="PTHR37024:SF5">
    <property type="entry name" value="IMPA N-TERMINAL DOMAIN-CONTAINING PROTEIN"/>
    <property type="match status" value="1"/>
</dbReference>
<dbReference type="AlphaFoldDB" id="A0A318N798"/>
<protein>
    <recommendedName>
        <fullName evidence="6">ImpA N-terminal domain-containing protein</fullName>
    </recommendedName>
</protein>
<name>A0A318N798_FRIPE</name>
<evidence type="ECO:0000313" key="4">
    <source>
        <dbReference type="EMBL" id="PXY94648.1"/>
    </source>
</evidence>
<feature type="domain" description="ImpA C-terminal" evidence="3">
    <location>
        <begin position="302"/>
        <end position="446"/>
    </location>
</feature>
<dbReference type="RefSeq" id="WP_110444028.1">
    <property type="nucleotide sequence ID" value="NZ_QGLM01000018.1"/>
</dbReference>
<dbReference type="InterPro" id="IPR010657">
    <property type="entry name" value="ImpA_N"/>
</dbReference>
<keyword evidence="1" id="KW-0812">Transmembrane</keyword>
<dbReference type="PANTHER" id="PTHR37024">
    <property type="entry name" value="TYPE VI SECRETION SYSTEM DUF2094 AND IMPA-RELATED DOMAIN PROTEIN"/>
    <property type="match status" value="1"/>
</dbReference>
<evidence type="ECO:0000259" key="2">
    <source>
        <dbReference type="Pfam" id="PF06812"/>
    </source>
</evidence>
<dbReference type="InterPro" id="IPR021069">
    <property type="entry name" value="ImpA_C"/>
</dbReference>
<evidence type="ECO:0008006" key="6">
    <source>
        <dbReference type="Google" id="ProtNLM"/>
    </source>
</evidence>
<evidence type="ECO:0000256" key="1">
    <source>
        <dbReference type="SAM" id="Phobius"/>
    </source>
</evidence>
<keyword evidence="1" id="KW-1133">Transmembrane helix</keyword>
<sequence length="451" mass="53358">MKENIVQFIKTGDDPSQYVEFGIIKSEINKLSHPRQLQVDWKLIEKNALILFEKNGIDLLTISYYTLARYNNDGFIGFVEGCELLAALIHHKWDQLWPMQEISRIDALDWFNSRIGNLIRKLTFTREDIIFLQRASNSLEIVTIKIQQLPLKRLPKIVDLYDFIKTNLDTLDYQLNKNSSKIKHKPIRKTLIYAPEVTKDDELNNNQSTLKHQEDILPEILINTPSITPNNKKRFSWTCFGLGMLFAIIFCLGITQFFNYQHEQKLAIAGPNLSWFNKKQTALPNRILIDNPNIRAEIYENYKMQLLEITSHSPISFYYYADNLVNNMQSLWPDSPEHKQLYNDWQKIFELKKIYHNKKLDLNNVINKVDMLKSEVDYAIINNQYITLDYLHNALTKIQEELENQKPIEEVLREIEDYQQMNAEIPDKLKQDFHQQLQALILRYYLIEKQN</sequence>